<evidence type="ECO:0000313" key="2">
    <source>
        <dbReference type="Proteomes" id="UP001172673"/>
    </source>
</evidence>
<evidence type="ECO:0008006" key="3">
    <source>
        <dbReference type="Google" id="ProtNLM"/>
    </source>
</evidence>
<accession>A0AA38XPF1</accession>
<keyword evidence="2" id="KW-1185">Reference proteome</keyword>
<comment type="caution">
    <text evidence="1">The sequence shown here is derived from an EMBL/GenBank/DDBJ whole genome shotgun (WGS) entry which is preliminary data.</text>
</comment>
<sequence length="526" mass="59820">MKSCTVYCFEDGVWRNTATVEAVPQTPTDAVEDEAFQGPSASIEKQWSDLPEEIKESVLEWVGRRDLRSCRLVDRHTSFVATRILFSTVCLSPSMSSIDRLYRISLKPALADLVRRIEVHTHYLIDAPFDEFISSGPLARRLQPLQPLEAARLAIQLSRAYAAELESQALFSLRGPGILSSILKHFTRLRHFVHVRQSVRSTTGAYQLGDDADLVQRTGVSLLDHTRQYPLMNSVLQKCRHLRPISMHLSSLYWWEFYNISQIPHLKDLFSRVRRLALTLQVESFDRSQCRLNARSRNWAGGLAKYFVRFPTHFPEAEDLLLGFDSLPQMEKTNDDVRAYALTRISGLMLRSTKAEPSYSKLKTLSLENIAITVKELCGFLVAHASTLKSLTFTNMFVDGRKVQGTNGGVMGSLVKITSFLRHNLELESMCLQGTFVDHRGVAVVCDYKGSQSVLHQMQEYVCRRKHLPIKAHRMKKQSLEEGENDSLSSTSVFTITEPGTNNKVDLKMEPDDSWYFKRLKPTKGK</sequence>
<evidence type="ECO:0000313" key="1">
    <source>
        <dbReference type="EMBL" id="KAJ9617220.1"/>
    </source>
</evidence>
<gene>
    <name evidence="1" type="ORF">H2200_000941</name>
</gene>
<organism evidence="1 2">
    <name type="scientific">Cladophialophora chaetospira</name>
    <dbReference type="NCBI Taxonomy" id="386627"/>
    <lineage>
        <taxon>Eukaryota</taxon>
        <taxon>Fungi</taxon>
        <taxon>Dikarya</taxon>
        <taxon>Ascomycota</taxon>
        <taxon>Pezizomycotina</taxon>
        <taxon>Eurotiomycetes</taxon>
        <taxon>Chaetothyriomycetidae</taxon>
        <taxon>Chaetothyriales</taxon>
        <taxon>Herpotrichiellaceae</taxon>
        <taxon>Cladophialophora</taxon>
    </lineage>
</organism>
<dbReference type="EMBL" id="JAPDRK010000001">
    <property type="protein sequence ID" value="KAJ9617220.1"/>
    <property type="molecule type" value="Genomic_DNA"/>
</dbReference>
<reference evidence="1" key="1">
    <citation type="submission" date="2022-10" db="EMBL/GenBank/DDBJ databases">
        <title>Culturing micro-colonial fungi from biological soil crusts in the Mojave desert and describing Neophaeococcomyces mojavensis, and introducing the new genera and species Taxawa tesnikishii.</title>
        <authorList>
            <person name="Kurbessoian T."/>
            <person name="Stajich J.E."/>
        </authorList>
    </citation>
    <scope>NUCLEOTIDE SEQUENCE</scope>
    <source>
        <strain evidence="1">TK_41</strain>
    </source>
</reference>
<dbReference type="Proteomes" id="UP001172673">
    <property type="component" value="Unassembled WGS sequence"/>
</dbReference>
<protein>
    <recommendedName>
        <fullName evidence="3">F-box domain-containing protein</fullName>
    </recommendedName>
</protein>
<proteinExistence type="predicted"/>
<name>A0AA38XPF1_9EURO</name>
<dbReference type="AlphaFoldDB" id="A0AA38XPF1"/>